<dbReference type="EMBL" id="AP019368">
    <property type="protein sequence ID" value="BBH54423.1"/>
    <property type="molecule type" value="Genomic_DNA"/>
</dbReference>
<protein>
    <submittedName>
        <fullName evidence="6">Cystathionine gamma-synthase</fullName>
    </submittedName>
</protein>
<dbReference type="InterPro" id="IPR015424">
    <property type="entry name" value="PyrdxlP-dep_Trfase"/>
</dbReference>
<dbReference type="Gene3D" id="3.90.1150.10">
    <property type="entry name" value="Aspartate Aminotransferase, domain 1"/>
    <property type="match status" value="1"/>
</dbReference>
<evidence type="ECO:0000256" key="1">
    <source>
        <dbReference type="ARBA" id="ARBA00001933"/>
    </source>
</evidence>
<dbReference type="CDD" id="cd00614">
    <property type="entry name" value="CGS_like"/>
    <property type="match status" value="1"/>
</dbReference>
<dbReference type="GO" id="GO:0009086">
    <property type="term" value="P:methionine biosynthetic process"/>
    <property type="evidence" value="ECO:0007669"/>
    <property type="project" value="UniProtKB-ARBA"/>
</dbReference>
<evidence type="ECO:0000313" key="7">
    <source>
        <dbReference type="Proteomes" id="UP000291236"/>
    </source>
</evidence>
<dbReference type="GO" id="GO:0004123">
    <property type="term" value="F:cystathionine gamma-lyase activity"/>
    <property type="evidence" value="ECO:0007669"/>
    <property type="project" value="TreeGrafter"/>
</dbReference>
<gene>
    <name evidence="6" type="ORF">JCM31447_28880</name>
</gene>
<dbReference type="KEGG" id="sbf:JCM31447_28880"/>
<evidence type="ECO:0000256" key="5">
    <source>
        <dbReference type="RuleBase" id="RU362118"/>
    </source>
</evidence>
<dbReference type="InterPro" id="IPR015421">
    <property type="entry name" value="PyrdxlP-dep_Trfase_major"/>
</dbReference>
<dbReference type="PANTHER" id="PTHR11808">
    <property type="entry name" value="TRANS-SULFURATION ENZYME FAMILY MEMBER"/>
    <property type="match status" value="1"/>
</dbReference>
<dbReference type="PANTHER" id="PTHR11808:SF15">
    <property type="entry name" value="CYSTATHIONINE GAMMA-LYASE"/>
    <property type="match status" value="1"/>
</dbReference>
<dbReference type="OrthoDB" id="5288458at2"/>
<evidence type="ECO:0000313" key="6">
    <source>
        <dbReference type="EMBL" id="BBH54423.1"/>
    </source>
</evidence>
<keyword evidence="3 4" id="KW-0663">Pyridoxal phosphate</keyword>
<comment type="cofactor">
    <cofactor evidence="1 5">
        <name>pyridoxal 5'-phosphate</name>
        <dbReference type="ChEBI" id="CHEBI:597326"/>
    </cofactor>
</comment>
<dbReference type="RefSeq" id="WP_130612132.1">
    <property type="nucleotide sequence ID" value="NZ_AP019368.1"/>
</dbReference>
<accession>A0A4P2VM17</accession>
<evidence type="ECO:0000256" key="2">
    <source>
        <dbReference type="ARBA" id="ARBA00009077"/>
    </source>
</evidence>
<dbReference type="GO" id="GO:0030170">
    <property type="term" value="F:pyridoxal phosphate binding"/>
    <property type="evidence" value="ECO:0007669"/>
    <property type="project" value="InterPro"/>
</dbReference>
<dbReference type="AlphaFoldDB" id="A0A4P2VM17"/>
<evidence type="ECO:0000256" key="3">
    <source>
        <dbReference type="ARBA" id="ARBA00022898"/>
    </source>
</evidence>
<dbReference type="GO" id="GO:0019346">
    <property type="term" value="P:transsulfuration"/>
    <property type="evidence" value="ECO:0007669"/>
    <property type="project" value="InterPro"/>
</dbReference>
<dbReference type="FunFam" id="3.40.640.10:FF:000009">
    <property type="entry name" value="Cystathionine gamma-synthase homolog"/>
    <property type="match status" value="1"/>
</dbReference>
<dbReference type="Pfam" id="PF01053">
    <property type="entry name" value="Cys_Met_Meta_PP"/>
    <property type="match status" value="1"/>
</dbReference>
<dbReference type="InterPro" id="IPR015422">
    <property type="entry name" value="PyrdxlP-dep_Trfase_small"/>
</dbReference>
<dbReference type="Proteomes" id="UP000291236">
    <property type="component" value="Chromosome"/>
</dbReference>
<dbReference type="InterPro" id="IPR054542">
    <property type="entry name" value="Cys_met_metab_PP"/>
</dbReference>
<sequence length="383" mass="42265">MIKKNFDTLCVHAGVEPEQTTGAIMTPIFQTSTYVQDSPGNPKIYDYSRAGNPTRTALESSLAALEGTKHAITFASGLAAVQAVAQLLNPGDHVIVCDDVYGGTGRMFRKIFSKYNIEFEFVDMSNPKNIEPYFKKNTKLIWIETPTNPLLKIIDISAVTNLAKKFNVTTCVDNTFSSPVFQNPIDHGAQIVLHSTTKYIGGHSDLVGGCLMLNDDSLAEQLKFLQFAGGSVNAPIEAFLLLRSIKTLSLRMKKHHENALYLAREMQSMKIFSEVIFPGLESHPQFDIAKKQMRGYSGMISARIKGDFNTVKIFLSKLKYFSLAESLGGVESLVNHPETMTHASVPPELRKKLGITPDLLRFSVGIEDAQDLLNDLTQAAKSI</sequence>
<organism evidence="6 7">
    <name type="scientific">Fluviispira sanaruensis</name>
    <dbReference type="NCBI Taxonomy" id="2493639"/>
    <lineage>
        <taxon>Bacteria</taxon>
        <taxon>Pseudomonadati</taxon>
        <taxon>Bdellovibrionota</taxon>
        <taxon>Oligoflexia</taxon>
        <taxon>Silvanigrellales</taxon>
        <taxon>Silvanigrellaceae</taxon>
        <taxon>Fluviispira</taxon>
    </lineage>
</organism>
<dbReference type="GO" id="GO:0005737">
    <property type="term" value="C:cytoplasm"/>
    <property type="evidence" value="ECO:0007669"/>
    <property type="project" value="TreeGrafter"/>
</dbReference>
<dbReference type="SUPFAM" id="SSF53383">
    <property type="entry name" value="PLP-dependent transferases"/>
    <property type="match status" value="1"/>
</dbReference>
<keyword evidence="7" id="KW-1185">Reference proteome</keyword>
<comment type="similarity">
    <text evidence="2 5">Belongs to the trans-sulfuration enzymes family.</text>
</comment>
<proteinExistence type="inferred from homology"/>
<evidence type="ECO:0000256" key="4">
    <source>
        <dbReference type="PIRSR" id="PIRSR001434-2"/>
    </source>
</evidence>
<dbReference type="PIRSF" id="PIRSF001434">
    <property type="entry name" value="CGS"/>
    <property type="match status" value="1"/>
</dbReference>
<feature type="modified residue" description="N6-(pyridoxal phosphate)lysine" evidence="4">
    <location>
        <position position="198"/>
    </location>
</feature>
<dbReference type="InterPro" id="IPR000277">
    <property type="entry name" value="Cys/Met-Metab_PyrdxlP-dep_enz"/>
</dbReference>
<reference evidence="6 7" key="1">
    <citation type="submission" date="2018-12" db="EMBL/GenBank/DDBJ databases">
        <title>Rubrispira sanarue gen. nov., sp., nov., a member of the order Silvanigrellales, isolated from a brackish lake in Hamamatsu Japan.</title>
        <authorList>
            <person name="Maejima Y."/>
            <person name="Iino T."/>
            <person name="Muraguchi Y."/>
            <person name="Fukuda K."/>
            <person name="Nojiri H."/>
            <person name="Ohkuma M."/>
            <person name="Moriuchi R."/>
            <person name="Dohra H."/>
            <person name="Kimbara K."/>
            <person name="Shintani M."/>
        </authorList>
    </citation>
    <scope>NUCLEOTIDE SEQUENCE [LARGE SCALE GENOMIC DNA]</scope>
    <source>
        <strain evidence="6 7">RF1110005</strain>
    </source>
</reference>
<dbReference type="Gene3D" id="3.40.640.10">
    <property type="entry name" value="Type I PLP-dependent aspartate aminotransferase-like (Major domain)"/>
    <property type="match status" value="1"/>
</dbReference>
<dbReference type="PROSITE" id="PS00868">
    <property type="entry name" value="CYS_MET_METAB_PP"/>
    <property type="match status" value="1"/>
</dbReference>
<dbReference type="FunFam" id="3.90.1150.10:FF:000033">
    <property type="entry name" value="Cystathionine gamma-synthase"/>
    <property type="match status" value="1"/>
</dbReference>
<name>A0A4P2VM17_FLUSA</name>
<dbReference type="GO" id="GO:0019343">
    <property type="term" value="P:cysteine biosynthetic process via cystathionine"/>
    <property type="evidence" value="ECO:0007669"/>
    <property type="project" value="TreeGrafter"/>
</dbReference>